<proteinExistence type="predicted"/>
<sequence length="113" mass="12769">MPKFAILRVQKLKSSKSVRASMKHAYREQETPNADATRTPDNDLIGPQNVKQGMAAFEKALPEKIRKNAVQCIEYLVTSSPGAFDNRNADQEAYLNEALRWIQERHGKDNVIA</sequence>
<gene>
    <name evidence="2" type="ORF">AD953_02935</name>
</gene>
<dbReference type="AlphaFoldDB" id="A0A149VH64"/>
<organism evidence="2 3">
    <name type="scientific">Acetobacter malorum</name>
    <dbReference type="NCBI Taxonomy" id="178901"/>
    <lineage>
        <taxon>Bacteria</taxon>
        <taxon>Pseudomonadati</taxon>
        <taxon>Pseudomonadota</taxon>
        <taxon>Alphaproteobacteria</taxon>
        <taxon>Acetobacterales</taxon>
        <taxon>Acetobacteraceae</taxon>
        <taxon>Acetobacter</taxon>
    </lineage>
</organism>
<name>A0A149VH64_9PROT</name>
<dbReference type="InterPro" id="IPR001668">
    <property type="entry name" value="Mob_Pre"/>
</dbReference>
<evidence type="ECO:0000313" key="3">
    <source>
        <dbReference type="Proteomes" id="UP000075538"/>
    </source>
</evidence>
<evidence type="ECO:0000256" key="1">
    <source>
        <dbReference type="SAM" id="MobiDB-lite"/>
    </source>
</evidence>
<dbReference type="EMBL" id="LHZZ01000350">
    <property type="protein sequence ID" value="KXV79243.1"/>
    <property type="molecule type" value="Genomic_DNA"/>
</dbReference>
<evidence type="ECO:0000313" key="2">
    <source>
        <dbReference type="EMBL" id="KXV79243.1"/>
    </source>
</evidence>
<dbReference type="RefSeq" id="WP_197461673.1">
    <property type="nucleotide sequence ID" value="NZ_LHZZ01000350.1"/>
</dbReference>
<dbReference type="CDD" id="cd17242">
    <property type="entry name" value="MobM_relaxase"/>
    <property type="match status" value="1"/>
</dbReference>
<dbReference type="Proteomes" id="UP000075538">
    <property type="component" value="Unassembled WGS sequence"/>
</dbReference>
<feature type="region of interest" description="Disordered" evidence="1">
    <location>
        <begin position="18"/>
        <end position="42"/>
    </location>
</feature>
<dbReference type="GO" id="GO:0006310">
    <property type="term" value="P:DNA recombination"/>
    <property type="evidence" value="ECO:0007669"/>
    <property type="project" value="InterPro"/>
</dbReference>
<feature type="non-terminal residue" evidence="2">
    <location>
        <position position="113"/>
    </location>
</feature>
<dbReference type="Gene3D" id="3.30.930.30">
    <property type="match status" value="1"/>
</dbReference>
<reference evidence="2 3" key="1">
    <citation type="submission" date="2015-06" db="EMBL/GenBank/DDBJ databases">
        <title>Improved classification and identification of acetic acid bacteria using matrix-assisted laser desorption/ionization time-of-flight mass spectrometry; Gluconobacter nephelii and Gluconobacter uchimurae are later heterotypic synonyms of Gluconobacter japonicus and Gluconobacter oxydans, respectively.</title>
        <authorList>
            <person name="Li L."/>
            <person name="Cleenwerck I."/>
            <person name="De Vuyst L."/>
            <person name="Vandamme P."/>
        </authorList>
    </citation>
    <scope>NUCLEOTIDE SEQUENCE [LARGE SCALE GENOMIC DNA]</scope>
    <source>
        <strain evidence="2 3">LMG 1604</strain>
    </source>
</reference>
<dbReference type="GO" id="GO:0003677">
    <property type="term" value="F:DNA binding"/>
    <property type="evidence" value="ECO:0007669"/>
    <property type="project" value="InterPro"/>
</dbReference>
<dbReference type="Pfam" id="PF01076">
    <property type="entry name" value="Mob_Pre"/>
    <property type="match status" value="1"/>
</dbReference>
<protein>
    <submittedName>
        <fullName evidence="2">Uncharacterized protein</fullName>
    </submittedName>
</protein>
<accession>A0A149VH64</accession>
<comment type="caution">
    <text evidence="2">The sequence shown here is derived from an EMBL/GenBank/DDBJ whole genome shotgun (WGS) entry which is preliminary data.</text>
</comment>